<proteinExistence type="predicted"/>
<name>A0A2P2J0L9_RHIMU</name>
<dbReference type="EMBL" id="GGEC01006497">
    <property type="protein sequence ID" value="MBW86980.1"/>
    <property type="molecule type" value="Transcribed_RNA"/>
</dbReference>
<sequence length="24" mass="2943">MIFWRTQSYITMRSSEHQVGEGWL</sequence>
<accession>A0A2P2J0L9</accession>
<protein>
    <submittedName>
        <fullName evidence="1">Uncharacterized protein</fullName>
    </submittedName>
</protein>
<dbReference type="AlphaFoldDB" id="A0A2P2J0L9"/>
<evidence type="ECO:0000313" key="1">
    <source>
        <dbReference type="EMBL" id="MBW86980.1"/>
    </source>
</evidence>
<reference evidence="1" key="1">
    <citation type="submission" date="2018-02" db="EMBL/GenBank/DDBJ databases">
        <title>Rhizophora mucronata_Transcriptome.</title>
        <authorList>
            <person name="Meera S.P."/>
            <person name="Sreeshan A."/>
            <person name="Augustine A."/>
        </authorList>
    </citation>
    <scope>NUCLEOTIDE SEQUENCE</scope>
    <source>
        <tissue evidence="1">Leaf</tissue>
    </source>
</reference>
<organism evidence="1">
    <name type="scientific">Rhizophora mucronata</name>
    <name type="common">Asiatic mangrove</name>
    <dbReference type="NCBI Taxonomy" id="61149"/>
    <lineage>
        <taxon>Eukaryota</taxon>
        <taxon>Viridiplantae</taxon>
        <taxon>Streptophyta</taxon>
        <taxon>Embryophyta</taxon>
        <taxon>Tracheophyta</taxon>
        <taxon>Spermatophyta</taxon>
        <taxon>Magnoliopsida</taxon>
        <taxon>eudicotyledons</taxon>
        <taxon>Gunneridae</taxon>
        <taxon>Pentapetalae</taxon>
        <taxon>rosids</taxon>
        <taxon>fabids</taxon>
        <taxon>Malpighiales</taxon>
        <taxon>Rhizophoraceae</taxon>
        <taxon>Rhizophora</taxon>
    </lineage>
</organism>